<keyword evidence="6 8" id="KW-0342">GTP-binding</keyword>
<evidence type="ECO:0000256" key="2">
    <source>
        <dbReference type="ARBA" id="ARBA00022679"/>
    </source>
</evidence>
<organism evidence="10 11">
    <name type="scientific">Methylotenera mobilis (strain JLW8 / ATCC BAA-1282 / DSM 17540)</name>
    <dbReference type="NCBI Taxonomy" id="583345"/>
    <lineage>
        <taxon>Bacteria</taxon>
        <taxon>Pseudomonadati</taxon>
        <taxon>Pseudomonadota</taxon>
        <taxon>Betaproteobacteria</taxon>
        <taxon>Nitrosomonadales</taxon>
        <taxon>Methylophilaceae</taxon>
        <taxon>Methylotenera</taxon>
    </lineage>
</organism>
<dbReference type="InterPro" id="IPR025877">
    <property type="entry name" value="MobA-like_NTP_Trfase"/>
</dbReference>
<feature type="binding site" evidence="8">
    <location>
        <position position="49"/>
    </location>
    <ligand>
        <name>GTP</name>
        <dbReference type="ChEBI" id="CHEBI:37565"/>
    </ligand>
</feature>
<evidence type="ECO:0000256" key="3">
    <source>
        <dbReference type="ARBA" id="ARBA00022723"/>
    </source>
</evidence>
<reference evidence="11" key="1">
    <citation type="submission" date="2009-07" db="EMBL/GenBank/DDBJ databases">
        <title>Complete sequence of Methylotenera mobilis JLW8.</title>
        <authorList>
            <consortium name="US DOE Joint Genome Institute"/>
            <person name="Lucas S."/>
            <person name="Copeland A."/>
            <person name="Lapidus A."/>
            <person name="Glavina del Rio T."/>
            <person name="Tice H."/>
            <person name="Bruce D."/>
            <person name="Goodwin L."/>
            <person name="Pitluck S."/>
            <person name="LaButti K.M."/>
            <person name="Clum A."/>
            <person name="Larimer F."/>
            <person name="Land M."/>
            <person name="Hauser L."/>
            <person name="Kyrpides N."/>
            <person name="Mikhailova N."/>
            <person name="Kayluzhnaya M."/>
            <person name="Chistoserdova L."/>
        </authorList>
    </citation>
    <scope>NUCLEOTIDE SEQUENCE [LARGE SCALE GENOMIC DNA]</scope>
    <source>
        <strain evidence="11">JLW8 / ATCC BAA-1282 / DSM 17540</strain>
    </source>
</reference>
<keyword evidence="11" id="KW-1185">Reference proteome</keyword>
<evidence type="ECO:0000313" key="10">
    <source>
        <dbReference type="EMBL" id="ACT48939.1"/>
    </source>
</evidence>
<dbReference type="GO" id="GO:0061603">
    <property type="term" value="F:molybdenum cofactor guanylyltransferase activity"/>
    <property type="evidence" value="ECO:0007669"/>
    <property type="project" value="UniProtKB-EC"/>
</dbReference>
<protein>
    <recommendedName>
        <fullName evidence="8">Molybdenum cofactor guanylyltransferase</fullName>
        <shortName evidence="8">MoCo guanylyltransferase</shortName>
        <ecNumber evidence="8">2.7.7.77</ecNumber>
    </recommendedName>
    <alternativeName>
        <fullName evidence="8">GTP:molybdopterin guanylyltransferase</fullName>
    </alternativeName>
    <alternativeName>
        <fullName evidence="8">Mo-MPT guanylyltransferase</fullName>
    </alternativeName>
    <alternativeName>
        <fullName evidence="8">Molybdopterin guanylyltransferase</fullName>
    </alternativeName>
    <alternativeName>
        <fullName evidence="8">Molybdopterin-guanine dinucleotide synthase</fullName>
        <shortName evidence="8">MGD synthase</shortName>
    </alternativeName>
</protein>
<feature type="binding site" evidence="8">
    <location>
        <position position="21"/>
    </location>
    <ligand>
        <name>GTP</name>
        <dbReference type="ChEBI" id="CHEBI:37565"/>
    </ligand>
</feature>
<keyword evidence="1 8" id="KW-0963">Cytoplasm</keyword>
<dbReference type="EMBL" id="CP001672">
    <property type="protein sequence ID" value="ACT48939.1"/>
    <property type="molecule type" value="Genomic_DNA"/>
</dbReference>
<accession>C6WYZ1</accession>
<evidence type="ECO:0000256" key="6">
    <source>
        <dbReference type="ARBA" id="ARBA00023134"/>
    </source>
</evidence>
<evidence type="ECO:0000256" key="5">
    <source>
        <dbReference type="ARBA" id="ARBA00022842"/>
    </source>
</evidence>
<gene>
    <name evidence="8" type="primary">mobA</name>
    <name evidence="10" type="ordered locus">Mmol_2037</name>
</gene>
<dbReference type="GO" id="GO:1902758">
    <property type="term" value="P:bis(molybdopterin guanine dinucleotide)molybdenum biosynthetic process"/>
    <property type="evidence" value="ECO:0007669"/>
    <property type="project" value="TreeGrafter"/>
</dbReference>
<dbReference type="eggNOG" id="COG0746">
    <property type="taxonomic scope" value="Bacteria"/>
</dbReference>
<feature type="domain" description="MobA-like NTP transferase" evidence="9">
    <location>
        <begin position="5"/>
        <end position="160"/>
    </location>
</feature>
<evidence type="ECO:0000256" key="7">
    <source>
        <dbReference type="ARBA" id="ARBA00023150"/>
    </source>
</evidence>
<keyword evidence="5 8" id="KW-0460">Magnesium</keyword>
<dbReference type="STRING" id="583345.Mmol_2037"/>
<sequence>MPVSALILAGGLATRMGGVDKGLVPFQSKPMIQHVIARLRPQVDEIIINANRELAYYNSLGYRVLQDEITDFAGPLAGMQLGLKHATHDLVLFAPCDSPLLPADLVQKLQAGLLQANADIAVATCGTNKHPVFCLCKKTLLPSLDSYLALGHKKVQAWQKNQHYIEVDFGVDNDAFENLNSPDDITKLESKLAQRGNESTDTL</sequence>
<feature type="binding site" evidence="8">
    <location>
        <position position="97"/>
    </location>
    <ligand>
        <name>GTP</name>
        <dbReference type="ChEBI" id="CHEBI:37565"/>
    </ligand>
</feature>
<keyword evidence="4 8" id="KW-0547">Nucleotide-binding</keyword>
<dbReference type="Gene3D" id="3.90.550.10">
    <property type="entry name" value="Spore Coat Polysaccharide Biosynthesis Protein SpsA, Chain A"/>
    <property type="match status" value="1"/>
</dbReference>
<evidence type="ECO:0000313" key="11">
    <source>
        <dbReference type="Proteomes" id="UP000002742"/>
    </source>
</evidence>
<dbReference type="GO" id="GO:0005525">
    <property type="term" value="F:GTP binding"/>
    <property type="evidence" value="ECO:0007669"/>
    <property type="project" value="UniProtKB-UniRule"/>
</dbReference>
<evidence type="ECO:0000256" key="8">
    <source>
        <dbReference type="HAMAP-Rule" id="MF_00316"/>
    </source>
</evidence>
<dbReference type="PANTHER" id="PTHR19136">
    <property type="entry name" value="MOLYBDENUM COFACTOR GUANYLYLTRANSFERASE"/>
    <property type="match status" value="1"/>
</dbReference>
<dbReference type="CDD" id="cd02503">
    <property type="entry name" value="MobA"/>
    <property type="match status" value="1"/>
</dbReference>
<dbReference type="EC" id="2.7.7.77" evidence="8"/>
<dbReference type="PANTHER" id="PTHR19136:SF81">
    <property type="entry name" value="MOLYBDENUM COFACTOR GUANYLYLTRANSFERASE"/>
    <property type="match status" value="1"/>
</dbReference>
<keyword evidence="7 8" id="KW-0501">Molybdenum cofactor biosynthesis</keyword>
<dbReference type="AlphaFoldDB" id="C6WYZ1"/>
<dbReference type="RefSeq" id="WP_015832974.1">
    <property type="nucleotide sequence ID" value="NC_012968.1"/>
</dbReference>
<comment type="cofactor">
    <cofactor evidence="8">
        <name>Mg(2+)</name>
        <dbReference type="ChEBI" id="CHEBI:18420"/>
    </cofactor>
</comment>
<dbReference type="OrthoDB" id="9788394at2"/>
<reference evidence="10 11" key="2">
    <citation type="journal article" date="2011" name="J. Bacteriol.">
        <title>Genomes of three methylotrophs from a single niche uncover genetic and metabolic divergence of Methylophilaceae.</title>
        <authorList>
            <person name="Lapidus A."/>
            <person name="Clum A."/>
            <person name="Labutti K."/>
            <person name="Kaluzhnaya M.G."/>
            <person name="Lim S."/>
            <person name="Beck D.A."/>
            <person name="Glavina Del Rio T."/>
            <person name="Nolan M."/>
            <person name="Mavromatis K."/>
            <person name="Huntemann M."/>
            <person name="Lucas S."/>
            <person name="Lidstrom M.E."/>
            <person name="Ivanova N."/>
            <person name="Chistoserdova L."/>
        </authorList>
    </citation>
    <scope>NUCLEOTIDE SEQUENCE [LARGE SCALE GENOMIC DNA]</scope>
    <source>
        <strain evidence="11">JLW8 / ATCC BAA-1282 / DSM 17540</strain>
    </source>
</reference>
<proteinExistence type="inferred from homology"/>
<dbReference type="HOGENOM" id="CLU_055597_5_1_4"/>
<dbReference type="HAMAP" id="MF_00316">
    <property type="entry name" value="MobA"/>
    <property type="match status" value="1"/>
</dbReference>
<dbReference type="Proteomes" id="UP000002742">
    <property type="component" value="Chromosome"/>
</dbReference>
<dbReference type="InterPro" id="IPR013482">
    <property type="entry name" value="Molybde_CF_guanTrfase"/>
</dbReference>
<dbReference type="NCBIfam" id="TIGR02665">
    <property type="entry name" value="molyb_mobA"/>
    <property type="match status" value="1"/>
</dbReference>
<feature type="binding site" evidence="8">
    <location>
        <position position="67"/>
    </location>
    <ligand>
        <name>GTP</name>
        <dbReference type="ChEBI" id="CHEBI:37565"/>
    </ligand>
</feature>
<dbReference type="GO" id="GO:0005737">
    <property type="term" value="C:cytoplasm"/>
    <property type="evidence" value="ECO:0007669"/>
    <property type="project" value="UniProtKB-SubCell"/>
</dbReference>
<dbReference type="Pfam" id="PF12804">
    <property type="entry name" value="NTP_transf_3"/>
    <property type="match status" value="1"/>
</dbReference>
<comment type="similarity">
    <text evidence="8">Belongs to the MobA family.</text>
</comment>
<feature type="binding site" evidence="8">
    <location>
        <position position="97"/>
    </location>
    <ligand>
        <name>Mg(2+)</name>
        <dbReference type="ChEBI" id="CHEBI:18420"/>
    </ligand>
</feature>
<comment type="subcellular location">
    <subcellularLocation>
        <location evidence="8">Cytoplasm</location>
    </subcellularLocation>
</comment>
<comment type="subunit">
    <text evidence="8">Monomer.</text>
</comment>
<comment type="domain">
    <text evidence="8">The N-terminal domain determines nucleotide recognition and specific binding, while the C-terminal domain determines the specific binding to the target protein.</text>
</comment>
<keyword evidence="2 8" id="KW-0808">Transferase</keyword>
<dbReference type="SUPFAM" id="SSF53448">
    <property type="entry name" value="Nucleotide-diphospho-sugar transferases"/>
    <property type="match status" value="1"/>
</dbReference>
<feature type="binding site" evidence="8">
    <location>
        <begin position="8"/>
        <end position="10"/>
    </location>
    <ligand>
        <name>GTP</name>
        <dbReference type="ChEBI" id="CHEBI:37565"/>
    </ligand>
</feature>
<name>C6WYZ1_METML</name>
<comment type="catalytic activity">
    <reaction evidence="8">
        <text>Mo-molybdopterin + GTP + H(+) = Mo-molybdopterin guanine dinucleotide + diphosphate</text>
        <dbReference type="Rhea" id="RHEA:34243"/>
        <dbReference type="ChEBI" id="CHEBI:15378"/>
        <dbReference type="ChEBI" id="CHEBI:33019"/>
        <dbReference type="ChEBI" id="CHEBI:37565"/>
        <dbReference type="ChEBI" id="CHEBI:71302"/>
        <dbReference type="ChEBI" id="CHEBI:71310"/>
        <dbReference type="EC" id="2.7.7.77"/>
    </reaction>
</comment>
<comment type="function">
    <text evidence="8">Transfers a GMP moiety from GTP to Mo-molybdopterin (Mo-MPT) cofactor (Moco or molybdenum cofactor) to form Mo-molybdopterin guanine dinucleotide (Mo-MGD) cofactor.</text>
</comment>
<dbReference type="GO" id="GO:0046872">
    <property type="term" value="F:metal ion binding"/>
    <property type="evidence" value="ECO:0007669"/>
    <property type="project" value="UniProtKB-KW"/>
</dbReference>
<evidence type="ECO:0000256" key="4">
    <source>
        <dbReference type="ARBA" id="ARBA00022741"/>
    </source>
</evidence>
<dbReference type="InterPro" id="IPR029044">
    <property type="entry name" value="Nucleotide-diphossugar_trans"/>
</dbReference>
<keyword evidence="3 8" id="KW-0479">Metal-binding</keyword>
<evidence type="ECO:0000256" key="1">
    <source>
        <dbReference type="ARBA" id="ARBA00022490"/>
    </source>
</evidence>
<evidence type="ECO:0000259" key="9">
    <source>
        <dbReference type="Pfam" id="PF12804"/>
    </source>
</evidence>
<dbReference type="KEGG" id="mmb:Mmol_2037"/>